<comment type="similarity">
    <text evidence="1">Belongs to the NAD(P)-dependent epimerase/dehydratase family.</text>
</comment>
<dbReference type="Gene3D" id="3.40.50.720">
    <property type="entry name" value="NAD(P)-binding Rossmann-like Domain"/>
    <property type="match status" value="1"/>
</dbReference>
<evidence type="ECO:0000256" key="1">
    <source>
        <dbReference type="ARBA" id="ARBA00007637"/>
    </source>
</evidence>
<reference evidence="3" key="1">
    <citation type="submission" date="2023-03" db="EMBL/GenBank/DDBJ databases">
        <title>Edaphobacter sp.</title>
        <authorList>
            <person name="Huber K.J."/>
            <person name="Papendorf J."/>
            <person name="Pilke C."/>
            <person name="Bunk B."/>
            <person name="Sproeer C."/>
            <person name="Pester M."/>
        </authorList>
    </citation>
    <scope>NUCLEOTIDE SEQUENCE</scope>
    <source>
        <strain evidence="3">DSM 110680</strain>
    </source>
</reference>
<name>A0AAU7DEH8_9BACT</name>
<accession>A0AAU7DEH8</accession>
<evidence type="ECO:0000313" key="3">
    <source>
        <dbReference type="EMBL" id="XBH15735.1"/>
    </source>
</evidence>
<organism evidence="3">
    <name type="scientific">Telmatobacter sp. DSM 110680</name>
    <dbReference type="NCBI Taxonomy" id="3036704"/>
    <lineage>
        <taxon>Bacteria</taxon>
        <taxon>Pseudomonadati</taxon>
        <taxon>Acidobacteriota</taxon>
        <taxon>Terriglobia</taxon>
        <taxon>Terriglobales</taxon>
        <taxon>Acidobacteriaceae</taxon>
        <taxon>Telmatobacter</taxon>
    </lineage>
</organism>
<gene>
    <name evidence="3" type="ORF">P8935_14265</name>
</gene>
<dbReference type="RefSeq" id="WP_348260966.1">
    <property type="nucleotide sequence ID" value="NZ_CP121196.1"/>
</dbReference>
<dbReference type="InterPro" id="IPR036291">
    <property type="entry name" value="NAD(P)-bd_dom_sf"/>
</dbReference>
<proteinExistence type="inferred from homology"/>
<evidence type="ECO:0000259" key="2">
    <source>
        <dbReference type="Pfam" id="PF01370"/>
    </source>
</evidence>
<dbReference type="Pfam" id="PF01370">
    <property type="entry name" value="Epimerase"/>
    <property type="match status" value="1"/>
</dbReference>
<dbReference type="PANTHER" id="PTHR43000">
    <property type="entry name" value="DTDP-D-GLUCOSE 4,6-DEHYDRATASE-RELATED"/>
    <property type="match status" value="1"/>
</dbReference>
<dbReference type="InterPro" id="IPR001509">
    <property type="entry name" value="Epimerase_deHydtase"/>
</dbReference>
<feature type="domain" description="NAD-dependent epimerase/dehydratase" evidence="2">
    <location>
        <begin position="19"/>
        <end position="244"/>
    </location>
</feature>
<sequence>MSFESASSALANTFASRPVLVTGGAGFIGSHLVRRMVTLGSNVISLGGNREDAELVVGAHYIFGDISRDTLETVDFVPQTVFHLAGGASVAASVEDPPVDFLKTVFSTVLLLDYLRRRWPAVQLVYVSSAAIYGEAIHKEASHDLACLPLSPYGVHKRQVEFLLLDHARMYRTQSVILRPFSVYGPGLRKQLLWDAMQKTDRGDSRFFGSGRELRDWVFVSDLVECLLQASEYASADVPVFNAGTCRGTSVREVLSELFSVAGIDIEPKFLGQHKEGDPERLVADNSIEAVLGPVFRTPLRTGLGAYVEWYRQRGVND</sequence>
<dbReference type="AlphaFoldDB" id="A0AAU7DEH8"/>
<dbReference type="SUPFAM" id="SSF51735">
    <property type="entry name" value="NAD(P)-binding Rossmann-fold domains"/>
    <property type="match status" value="1"/>
</dbReference>
<dbReference type="EMBL" id="CP121196">
    <property type="protein sequence ID" value="XBH15735.1"/>
    <property type="molecule type" value="Genomic_DNA"/>
</dbReference>
<protein>
    <submittedName>
        <fullName evidence="3">NAD-dependent epimerase/dehydratase family protein</fullName>
    </submittedName>
</protein>